<dbReference type="Pfam" id="PF12796">
    <property type="entry name" value="Ank_2"/>
    <property type="match status" value="1"/>
</dbReference>
<dbReference type="PANTHER" id="PTHR24178:SF41">
    <property type="entry name" value="ANKYRIN-2 ISOFORM X1"/>
    <property type="match status" value="1"/>
</dbReference>
<sequence length="374" mass="42991">MGNSPLHLAVEQVGHLRVVALLLSRGADPNSANLEGSTPLHFLSQNYGNESSEPFFRIVDQLNFSVLIDARDKLGRTPLHLAMRHGRKKKVESLLRRGASPNLPDSCGFTPLLVACAEGDCDHIGLIKLFFEVNDELNRSVEVDARDKWDRTPLHYAVANLLPYAVDELLDLSGFAFPTEKNFNQFHEIWSEQEYRYKYILVSRAMAVVDILERRGRELYRSEALIVMKLFAKQGLFEKSGHLEPNWYEDEEFASKAKQVMVKADLSLYDLMRLRPRDAEKLRSYADYFEFGLTMLFSLEFSPLWYRLPVGLRKACAMHLCDKMSRRFFRDWALESYLELIHLRLPILCCDMIIDNLMTEDLCNICLAALGQSA</sequence>
<evidence type="ECO:0000256" key="1">
    <source>
        <dbReference type="ARBA" id="ARBA00022737"/>
    </source>
</evidence>
<keyword evidence="2 3" id="KW-0040">ANK repeat</keyword>
<dbReference type="InterPro" id="IPR036770">
    <property type="entry name" value="Ankyrin_rpt-contain_sf"/>
</dbReference>
<dbReference type="PROSITE" id="PS50297">
    <property type="entry name" value="ANK_REP_REGION"/>
    <property type="match status" value="2"/>
</dbReference>
<evidence type="ECO:0000313" key="5">
    <source>
        <dbReference type="Proteomes" id="UP001627154"/>
    </source>
</evidence>
<keyword evidence="1" id="KW-0677">Repeat</keyword>
<keyword evidence="5" id="KW-1185">Reference proteome</keyword>
<evidence type="ECO:0000256" key="3">
    <source>
        <dbReference type="PROSITE-ProRule" id="PRU00023"/>
    </source>
</evidence>
<proteinExistence type="predicted"/>
<dbReference type="Gene3D" id="1.25.40.20">
    <property type="entry name" value="Ankyrin repeat-containing domain"/>
    <property type="match status" value="2"/>
</dbReference>
<dbReference type="SMART" id="SM00248">
    <property type="entry name" value="ANK"/>
    <property type="match status" value="4"/>
</dbReference>
<organism evidence="4 5">
    <name type="scientific">Trichogramma kaykai</name>
    <dbReference type="NCBI Taxonomy" id="54128"/>
    <lineage>
        <taxon>Eukaryota</taxon>
        <taxon>Metazoa</taxon>
        <taxon>Ecdysozoa</taxon>
        <taxon>Arthropoda</taxon>
        <taxon>Hexapoda</taxon>
        <taxon>Insecta</taxon>
        <taxon>Pterygota</taxon>
        <taxon>Neoptera</taxon>
        <taxon>Endopterygota</taxon>
        <taxon>Hymenoptera</taxon>
        <taxon>Apocrita</taxon>
        <taxon>Proctotrupomorpha</taxon>
        <taxon>Chalcidoidea</taxon>
        <taxon>Trichogrammatidae</taxon>
        <taxon>Trichogramma</taxon>
    </lineage>
</organism>
<accession>A0ABD2WSE4</accession>
<reference evidence="4 5" key="1">
    <citation type="journal article" date="2024" name="bioRxiv">
        <title>A reference genome for Trichogramma kaykai: A tiny desert-dwelling parasitoid wasp with competing sex-ratio distorters.</title>
        <authorList>
            <person name="Culotta J."/>
            <person name="Lindsey A.R."/>
        </authorList>
    </citation>
    <scope>NUCLEOTIDE SEQUENCE [LARGE SCALE GENOMIC DNA]</scope>
    <source>
        <strain evidence="4 5">KSX58</strain>
    </source>
</reference>
<dbReference type="SUPFAM" id="SSF48403">
    <property type="entry name" value="Ankyrin repeat"/>
    <property type="match status" value="1"/>
</dbReference>
<feature type="repeat" description="ANK" evidence="3">
    <location>
        <begin position="1"/>
        <end position="34"/>
    </location>
</feature>
<dbReference type="PANTHER" id="PTHR24178">
    <property type="entry name" value="MOLTING PROTEIN MLT-4"/>
    <property type="match status" value="1"/>
</dbReference>
<protein>
    <submittedName>
        <fullName evidence="4">Uncharacterized protein</fullName>
    </submittedName>
</protein>
<feature type="repeat" description="ANK" evidence="3">
    <location>
        <begin position="74"/>
        <end position="106"/>
    </location>
</feature>
<dbReference type="Proteomes" id="UP001627154">
    <property type="component" value="Unassembled WGS sequence"/>
</dbReference>
<evidence type="ECO:0000256" key="2">
    <source>
        <dbReference type="ARBA" id="ARBA00023043"/>
    </source>
</evidence>
<comment type="caution">
    <text evidence="4">The sequence shown here is derived from an EMBL/GenBank/DDBJ whole genome shotgun (WGS) entry which is preliminary data.</text>
</comment>
<dbReference type="AlphaFoldDB" id="A0ABD2WSE4"/>
<gene>
    <name evidence="4" type="ORF">TKK_009919</name>
</gene>
<dbReference type="PROSITE" id="PS50088">
    <property type="entry name" value="ANK_REPEAT"/>
    <property type="match status" value="2"/>
</dbReference>
<evidence type="ECO:0000313" key="4">
    <source>
        <dbReference type="EMBL" id="KAL3396046.1"/>
    </source>
</evidence>
<name>A0ABD2WSE4_9HYME</name>
<dbReference type="InterPro" id="IPR002110">
    <property type="entry name" value="Ankyrin_rpt"/>
</dbReference>
<dbReference type="EMBL" id="JBJJXI010000074">
    <property type="protein sequence ID" value="KAL3396046.1"/>
    <property type="molecule type" value="Genomic_DNA"/>
</dbReference>